<evidence type="ECO:0000256" key="7">
    <source>
        <dbReference type="SAM" id="MobiDB-lite"/>
    </source>
</evidence>
<dbReference type="SUPFAM" id="SSF58104">
    <property type="entry name" value="Methyl-accepting chemotaxis protein (MCP) signaling domain"/>
    <property type="match status" value="1"/>
</dbReference>
<dbReference type="RefSeq" id="WP_128525937.1">
    <property type="nucleotide sequence ID" value="NZ_CP026118.1"/>
</dbReference>
<proteinExistence type="inferred from homology"/>
<dbReference type="PROSITE" id="PS50885">
    <property type="entry name" value="HAMP"/>
    <property type="match status" value="1"/>
</dbReference>
<dbReference type="Proteomes" id="UP000287756">
    <property type="component" value="Chromosome"/>
</dbReference>
<feature type="region of interest" description="Disordered" evidence="7">
    <location>
        <begin position="523"/>
        <end position="543"/>
    </location>
</feature>
<feature type="region of interest" description="Disordered" evidence="7">
    <location>
        <begin position="270"/>
        <end position="311"/>
    </location>
</feature>
<dbReference type="PANTHER" id="PTHR32089">
    <property type="entry name" value="METHYL-ACCEPTING CHEMOTAXIS PROTEIN MCPB"/>
    <property type="match status" value="1"/>
</dbReference>
<evidence type="ECO:0000313" key="12">
    <source>
        <dbReference type="Proteomes" id="UP000287756"/>
    </source>
</evidence>
<dbReference type="EMBL" id="CP026118">
    <property type="protein sequence ID" value="QAS53669.1"/>
    <property type="molecule type" value="Genomic_DNA"/>
</dbReference>
<accession>A0A410MG15</accession>
<evidence type="ECO:0000256" key="6">
    <source>
        <dbReference type="PROSITE-ProRule" id="PRU00284"/>
    </source>
</evidence>
<keyword evidence="4 6" id="KW-0807">Transducer</keyword>
<comment type="subcellular location">
    <subcellularLocation>
        <location evidence="1">Cell membrane</location>
    </subcellularLocation>
</comment>
<dbReference type="SMART" id="SM00283">
    <property type="entry name" value="MA"/>
    <property type="match status" value="1"/>
</dbReference>
<dbReference type="CDD" id="cd06225">
    <property type="entry name" value="HAMP"/>
    <property type="match status" value="1"/>
</dbReference>
<feature type="transmembrane region" description="Helical" evidence="8">
    <location>
        <begin position="12"/>
        <end position="35"/>
    </location>
</feature>
<feature type="domain" description="Methyl-accepting transducer" evidence="9">
    <location>
        <begin position="280"/>
        <end position="530"/>
    </location>
</feature>
<name>A0A410MG15_9BACI</name>
<dbReference type="KEGG" id="hli:HLI_16395"/>
<evidence type="ECO:0000256" key="8">
    <source>
        <dbReference type="SAM" id="Phobius"/>
    </source>
</evidence>
<dbReference type="AlphaFoldDB" id="A0A410MG15"/>
<dbReference type="Gene3D" id="1.10.287.950">
    <property type="entry name" value="Methyl-accepting chemotaxis protein"/>
    <property type="match status" value="1"/>
</dbReference>
<keyword evidence="8" id="KW-1133">Transmembrane helix</keyword>
<dbReference type="GO" id="GO:0007165">
    <property type="term" value="P:signal transduction"/>
    <property type="evidence" value="ECO:0007669"/>
    <property type="project" value="UniProtKB-KW"/>
</dbReference>
<dbReference type="InterPro" id="IPR003660">
    <property type="entry name" value="HAMP_dom"/>
</dbReference>
<dbReference type="OrthoDB" id="369835at2"/>
<protein>
    <submittedName>
        <fullName evidence="11">Methyl-accepting chemotaxis protein</fullName>
    </submittedName>
</protein>
<feature type="transmembrane region" description="Helical" evidence="8">
    <location>
        <begin position="185"/>
        <end position="207"/>
    </location>
</feature>
<evidence type="ECO:0000256" key="4">
    <source>
        <dbReference type="ARBA" id="ARBA00023224"/>
    </source>
</evidence>
<reference evidence="11 12" key="1">
    <citation type="submission" date="2018-01" db="EMBL/GenBank/DDBJ databases">
        <title>The whole genome sequencing and assembly of Halobacillus litoralis ERB031 strain.</title>
        <authorList>
            <person name="Lee S.-J."/>
            <person name="Park M.-K."/>
            <person name="Kim J.-Y."/>
            <person name="Lee Y.-J."/>
            <person name="Yi H."/>
            <person name="Bahn Y.-S."/>
            <person name="Kim J.F."/>
            <person name="Lee D.-W."/>
        </authorList>
    </citation>
    <scope>NUCLEOTIDE SEQUENCE [LARGE SCALE GENOMIC DNA]</scope>
    <source>
        <strain evidence="11 12">ERB 031</strain>
    </source>
</reference>
<feature type="compositionally biased region" description="Low complexity" evidence="7">
    <location>
        <begin position="299"/>
        <end position="310"/>
    </location>
</feature>
<dbReference type="CDD" id="cd11386">
    <property type="entry name" value="MCP_signal"/>
    <property type="match status" value="1"/>
</dbReference>
<dbReference type="InterPro" id="IPR004089">
    <property type="entry name" value="MCPsignal_dom"/>
</dbReference>
<evidence type="ECO:0000313" key="11">
    <source>
        <dbReference type="EMBL" id="QAS53669.1"/>
    </source>
</evidence>
<keyword evidence="3 8" id="KW-0472">Membrane</keyword>
<organism evidence="11 12">
    <name type="scientific">Halobacillus litoralis</name>
    <dbReference type="NCBI Taxonomy" id="45668"/>
    <lineage>
        <taxon>Bacteria</taxon>
        <taxon>Bacillati</taxon>
        <taxon>Bacillota</taxon>
        <taxon>Bacilli</taxon>
        <taxon>Bacillales</taxon>
        <taxon>Bacillaceae</taxon>
        <taxon>Halobacillus</taxon>
    </lineage>
</organism>
<dbReference type="GO" id="GO:0005886">
    <property type="term" value="C:plasma membrane"/>
    <property type="evidence" value="ECO:0007669"/>
    <property type="project" value="UniProtKB-SubCell"/>
</dbReference>
<dbReference type="Pfam" id="PF00672">
    <property type="entry name" value="HAMP"/>
    <property type="match status" value="1"/>
</dbReference>
<sequence>MKKDQFNPKKSLRAQLFLNFIIPIIILGVLVFAFVEVLSSHIVDEYVLPQFEQILETNGEELIRSIDEEAVEAAIQNPEENHSGLVNTLDTFMEGKERLEYAYILTKEADTDYIVSLSGSEDMMVESPFTDEQNQSFNNGEVVITSIYEDEWGVHKSIFIPLDNTDAIIGVDMSTQFVKDLQNNIHLFLAVFLVVALVLGVLFAYLFGTRLNKSVQSLLSSVKRITDGDLTEEIETKRKDEIGQLARSMNQMVGSLRSLVNRVSRATDDVSAQSEELTQAANEVKEGSEQVASTMQELSSGSESQANSSSHLSEMMEDFVNKIEEANEGGQEVSSTSKEVLSMTDEGRTLMQTSVSQMNNINHIVKEAVDKVKGLDRQSKEINKLVQVIQDIAEQTNLLSLNAAIEAARAGEHGKGFAVVADEVRKLAEQVSTSIVDITTIVEKIQTESSSVANSLETGYEEVNEGSKQIEVTGRTFDDIHTSVSDMAGRVQQISSHLSNVARSSQQMNTSIEEIASVSEESAAGVQQVAASSQQTSSSMEEVSVSARQLSELAEELNEQVREFKV</sequence>
<evidence type="ECO:0000259" key="10">
    <source>
        <dbReference type="PROSITE" id="PS50885"/>
    </source>
</evidence>
<dbReference type="PANTHER" id="PTHR32089:SF114">
    <property type="entry name" value="METHYL-ACCEPTING CHEMOTAXIS PROTEIN MCPB"/>
    <property type="match status" value="1"/>
</dbReference>
<dbReference type="PROSITE" id="PS50111">
    <property type="entry name" value="CHEMOTAXIS_TRANSDUC_2"/>
    <property type="match status" value="1"/>
</dbReference>
<evidence type="ECO:0000256" key="5">
    <source>
        <dbReference type="ARBA" id="ARBA00029447"/>
    </source>
</evidence>
<dbReference type="Pfam" id="PF00015">
    <property type="entry name" value="MCPsignal"/>
    <property type="match status" value="1"/>
</dbReference>
<feature type="compositionally biased region" description="Polar residues" evidence="7">
    <location>
        <begin position="270"/>
        <end position="281"/>
    </location>
</feature>
<evidence type="ECO:0000256" key="3">
    <source>
        <dbReference type="ARBA" id="ARBA00023136"/>
    </source>
</evidence>
<keyword evidence="2" id="KW-1003">Cell membrane</keyword>
<evidence type="ECO:0000256" key="2">
    <source>
        <dbReference type="ARBA" id="ARBA00022475"/>
    </source>
</evidence>
<dbReference type="Gene3D" id="6.10.340.10">
    <property type="match status" value="1"/>
</dbReference>
<evidence type="ECO:0000256" key="1">
    <source>
        <dbReference type="ARBA" id="ARBA00004236"/>
    </source>
</evidence>
<feature type="domain" description="HAMP" evidence="10">
    <location>
        <begin position="209"/>
        <end position="261"/>
    </location>
</feature>
<dbReference type="SMART" id="SM00304">
    <property type="entry name" value="HAMP"/>
    <property type="match status" value="1"/>
</dbReference>
<evidence type="ECO:0000259" key="9">
    <source>
        <dbReference type="PROSITE" id="PS50111"/>
    </source>
</evidence>
<keyword evidence="8" id="KW-0812">Transmembrane</keyword>
<gene>
    <name evidence="11" type="ORF">HLI_16395</name>
</gene>
<comment type="similarity">
    <text evidence="5">Belongs to the methyl-accepting chemotaxis (MCP) protein family.</text>
</comment>